<organism evidence="1 2">
    <name type="scientific">Teichococcus vastitatis</name>
    <dbReference type="NCBI Taxonomy" id="2307076"/>
    <lineage>
        <taxon>Bacteria</taxon>
        <taxon>Pseudomonadati</taxon>
        <taxon>Pseudomonadota</taxon>
        <taxon>Alphaproteobacteria</taxon>
        <taxon>Acetobacterales</taxon>
        <taxon>Roseomonadaceae</taxon>
        <taxon>Roseomonas</taxon>
    </lineage>
</organism>
<reference evidence="1 2" key="1">
    <citation type="submission" date="2022-03" db="EMBL/GenBank/DDBJ databases">
        <title>Complete genome analysis of Roseomonas KG 17.1 : a prolific producer of plant growth promoters.</title>
        <authorList>
            <person name="Saadouli I."/>
            <person name="Najjari A."/>
            <person name="Mosbah A."/>
            <person name="Ouzari H.I."/>
        </authorList>
    </citation>
    <scope>NUCLEOTIDE SEQUENCE [LARGE SCALE GENOMIC DNA]</scope>
    <source>
        <strain evidence="1 2">KG17-1</strain>
    </source>
</reference>
<evidence type="ECO:0008006" key="3">
    <source>
        <dbReference type="Google" id="ProtNLM"/>
    </source>
</evidence>
<evidence type="ECO:0000313" key="2">
    <source>
        <dbReference type="Proteomes" id="UP001201985"/>
    </source>
</evidence>
<dbReference type="RefSeq" id="WP_120008223.1">
    <property type="nucleotide sequence ID" value="NZ_JALBUU010000004.1"/>
</dbReference>
<comment type="caution">
    <text evidence="1">The sequence shown here is derived from an EMBL/GenBank/DDBJ whole genome shotgun (WGS) entry which is preliminary data.</text>
</comment>
<accession>A0ABS9W1F1</accession>
<dbReference type="EMBL" id="JALBUU010000004">
    <property type="protein sequence ID" value="MCI0752755.1"/>
    <property type="molecule type" value="Genomic_DNA"/>
</dbReference>
<dbReference type="Proteomes" id="UP001201985">
    <property type="component" value="Unassembled WGS sequence"/>
</dbReference>
<name>A0ABS9W1F1_9PROT</name>
<proteinExistence type="predicted"/>
<evidence type="ECO:0000313" key="1">
    <source>
        <dbReference type="EMBL" id="MCI0752755.1"/>
    </source>
</evidence>
<keyword evidence="2" id="KW-1185">Reference proteome</keyword>
<sequence>MHRLDLMLVRPGQFLKIGQVAVGVGRKLRVFADSIQLLPDQLHLWPQAMDAVLRHLGAGEYHYGSQWNIEAPREDALSALPGVEVRAVEGITLDVVEFRQWNDWTSYFRAISNNAKRNAKRAQDTFPDMEVQSRIGLASLQSWFSLYKLKAKLAQRKKLDLSGLRSILRFGMRLAALRNRAFTSIVRCGGKPMAAFSGIDFGANTYFLEAGSCDGNTGTNWHLLLGMLERAFARDPRGQFVMGAQYASDPRDQGLAFSRRQIRVSLLPTSEVVFRYKPPAVRLVAMTPAPTLVQDVVQDLAAAARIGHGMPNGA</sequence>
<protein>
    <recommendedName>
        <fullName evidence="3">BioF2-like acetyltransferase domain-containing protein</fullName>
    </recommendedName>
</protein>
<gene>
    <name evidence="1" type="ORF">MON41_03120</name>
</gene>